<dbReference type="AlphaFoldDB" id="S2EHM7"/>
<sequence length="57" mass="6047">MPGSSIGQRLVLTSFGESHGKSIGAVLDGCPAGLEIDEKEIQKMLDYRKPGQSLIST</sequence>
<dbReference type="Gene3D" id="3.60.150.10">
    <property type="entry name" value="Chorismate synthase AroC"/>
    <property type="match status" value="1"/>
</dbReference>
<dbReference type="EC" id="4.2.3.5" evidence="3"/>
<dbReference type="GO" id="GO:0004107">
    <property type="term" value="F:chorismate synthase activity"/>
    <property type="evidence" value="ECO:0007669"/>
    <property type="project" value="UniProtKB-EC"/>
</dbReference>
<comment type="caution">
    <text evidence="7">The sequence shown here is derived from an EMBL/GenBank/DDBJ whole genome shotgun (WGS) entry which is preliminary data.</text>
</comment>
<keyword evidence="8" id="KW-1185">Reference proteome</keyword>
<evidence type="ECO:0000313" key="8">
    <source>
        <dbReference type="Proteomes" id="UP000014065"/>
    </source>
</evidence>
<dbReference type="GO" id="GO:0010181">
    <property type="term" value="F:FMN binding"/>
    <property type="evidence" value="ECO:0007669"/>
    <property type="project" value="TreeGrafter"/>
</dbReference>
<dbReference type="PANTHER" id="PTHR21085">
    <property type="entry name" value="CHORISMATE SYNTHASE"/>
    <property type="match status" value="1"/>
</dbReference>
<dbReference type="SUPFAM" id="SSF103263">
    <property type="entry name" value="Chorismate synthase, AroC"/>
    <property type="match status" value="1"/>
</dbReference>
<keyword evidence="4" id="KW-0028">Amino-acid biosynthesis</keyword>
<dbReference type="OrthoDB" id="33049at2157"/>
<evidence type="ECO:0000256" key="6">
    <source>
        <dbReference type="ARBA" id="ARBA00023239"/>
    </source>
</evidence>
<evidence type="ECO:0000256" key="3">
    <source>
        <dbReference type="ARBA" id="ARBA00013036"/>
    </source>
</evidence>
<dbReference type="RefSeq" id="WP_010195578.1">
    <property type="nucleotide sequence ID" value="NZ_AHJG01000330.1"/>
</dbReference>
<protein>
    <recommendedName>
        <fullName evidence="3">chorismate synthase</fullName>
        <ecNumber evidence="3">4.2.3.5</ecNumber>
    </recommendedName>
</protein>
<keyword evidence="5" id="KW-0057">Aromatic amino acid biosynthesis</keyword>
<comment type="pathway">
    <text evidence="1">Metabolic intermediate biosynthesis; chorismate biosynthesis; chorismate from D-erythrose 4-phosphate and phosphoenolpyruvate: step 7/7.</text>
</comment>
<comment type="similarity">
    <text evidence="2">Belongs to the chorismate synthase family.</text>
</comment>
<dbReference type="InterPro" id="IPR020541">
    <property type="entry name" value="Chorismate_synthase_CS"/>
</dbReference>
<feature type="non-terminal residue" evidence="7">
    <location>
        <position position="57"/>
    </location>
</feature>
<name>S2EHM7_9ARCH</name>
<dbReference type="Pfam" id="PF01264">
    <property type="entry name" value="Chorismate_synt"/>
    <property type="match status" value="1"/>
</dbReference>
<dbReference type="EMBL" id="AHJG01000330">
    <property type="protein sequence ID" value="EPA04277.1"/>
    <property type="molecule type" value="Genomic_DNA"/>
</dbReference>
<dbReference type="Proteomes" id="UP000014065">
    <property type="component" value="Unassembled WGS sequence"/>
</dbReference>
<accession>S2EHM7</accession>
<dbReference type="PANTHER" id="PTHR21085:SF0">
    <property type="entry name" value="CHORISMATE SYNTHASE"/>
    <property type="match status" value="1"/>
</dbReference>
<dbReference type="GO" id="GO:0009073">
    <property type="term" value="P:aromatic amino acid family biosynthetic process"/>
    <property type="evidence" value="ECO:0007669"/>
    <property type="project" value="UniProtKB-KW"/>
</dbReference>
<reference evidence="7 8" key="1">
    <citation type="journal article" date="2012" name="J. Bacteriol.">
        <title>Genome Sequence of "Candidatus Nitrosoarchaeum limnia" BG20, a Low-Salinity Ammonia-Oxidizing Archaeon from the San Francisco Bay Estuary.</title>
        <authorList>
            <person name="Mosier A.C."/>
            <person name="Allen E.E."/>
            <person name="Kim M."/>
            <person name="Ferriera S."/>
            <person name="Francis C.A."/>
        </authorList>
    </citation>
    <scope>NUCLEOTIDE SEQUENCE [LARGE SCALE GENOMIC DNA]</scope>
    <source>
        <strain evidence="7 8">BG20</strain>
    </source>
</reference>
<keyword evidence="6" id="KW-0456">Lyase</keyword>
<dbReference type="InterPro" id="IPR035904">
    <property type="entry name" value="Chorismate_synth_AroC_sf"/>
</dbReference>
<dbReference type="GO" id="GO:0008652">
    <property type="term" value="P:amino acid biosynthetic process"/>
    <property type="evidence" value="ECO:0007669"/>
    <property type="project" value="UniProtKB-KW"/>
</dbReference>
<gene>
    <name evidence="7" type="ORF">BG20_I2084</name>
</gene>
<evidence type="ECO:0000256" key="1">
    <source>
        <dbReference type="ARBA" id="ARBA00005044"/>
    </source>
</evidence>
<proteinExistence type="inferred from homology"/>
<organism evidence="7 8">
    <name type="scientific">Candidatus Nitrosarchaeum limnium BG20</name>
    <dbReference type="NCBI Taxonomy" id="859192"/>
    <lineage>
        <taxon>Archaea</taxon>
        <taxon>Nitrososphaerota</taxon>
        <taxon>Nitrososphaeria</taxon>
        <taxon>Nitrosopumilales</taxon>
        <taxon>Nitrosopumilaceae</taxon>
        <taxon>Nitrosarchaeum</taxon>
    </lineage>
</organism>
<evidence type="ECO:0000256" key="4">
    <source>
        <dbReference type="ARBA" id="ARBA00022605"/>
    </source>
</evidence>
<evidence type="ECO:0000256" key="5">
    <source>
        <dbReference type="ARBA" id="ARBA00023141"/>
    </source>
</evidence>
<dbReference type="PROSITE" id="PS00787">
    <property type="entry name" value="CHORISMATE_SYNTHASE_1"/>
    <property type="match status" value="1"/>
</dbReference>
<dbReference type="GO" id="GO:0005829">
    <property type="term" value="C:cytosol"/>
    <property type="evidence" value="ECO:0007669"/>
    <property type="project" value="TreeGrafter"/>
</dbReference>
<dbReference type="InterPro" id="IPR000453">
    <property type="entry name" value="Chorismate_synth"/>
</dbReference>
<evidence type="ECO:0000313" key="7">
    <source>
        <dbReference type="EMBL" id="EPA04277.1"/>
    </source>
</evidence>
<dbReference type="GO" id="GO:0009423">
    <property type="term" value="P:chorismate biosynthetic process"/>
    <property type="evidence" value="ECO:0007669"/>
    <property type="project" value="UniProtKB-UniPathway"/>
</dbReference>
<evidence type="ECO:0000256" key="2">
    <source>
        <dbReference type="ARBA" id="ARBA00008014"/>
    </source>
</evidence>
<dbReference type="UniPathway" id="UPA00053">
    <property type="reaction ID" value="UER00090"/>
</dbReference>